<evidence type="ECO:0000256" key="2">
    <source>
        <dbReference type="SAM" id="SignalP"/>
    </source>
</evidence>
<keyword evidence="2" id="KW-0732">Signal</keyword>
<evidence type="ECO:0000256" key="1">
    <source>
        <dbReference type="SAM" id="MobiDB-lite"/>
    </source>
</evidence>
<dbReference type="AlphaFoldDB" id="A0A8T1XJG8"/>
<evidence type="ECO:0000313" key="3">
    <source>
        <dbReference type="EMBL" id="KAG7532739.1"/>
    </source>
</evidence>
<feature type="signal peptide" evidence="2">
    <location>
        <begin position="1"/>
        <end position="22"/>
    </location>
</feature>
<feature type="chain" id="PRO_5035906561" evidence="2">
    <location>
        <begin position="23"/>
        <end position="78"/>
    </location>
</feature>
<sequence>MAKKLGLMILLLVIMLVSCSKSNDCALASPQKSRPSSEWRRNLIPVQSSRSPRSPTFAPKKPPPPPPQPPLSPSSPSN</sequence>
<dbReference type="Proteomes" id="UP000694240">
    <property type="component" value="Chromosome 13"/>
</dbReference>
<comment type="caution">
    <text evidence="3">The sequence shown here is derived from an EMBL/GenBank/DDBJ whole genome shotgun (WGS) entry which is preliminary data.</text>
</comment>
<reference evidence="3 4" key="1">
    <citation type="submission" date="2020-12" db="EMBL/GenBank/DDBJ databases">
        <title>Concerted genomic and epigenomic changes stabilize Arabidopsis allopolyploids.</title>
        <authorList>
            <person name="Chen Z."/>
        </authorList>
    </citation>
    <scope>NUCLEOTIDE SEQUENCE [LARGE SCALE GENOMIC DNA]</scope>
    <source>
        <strain evidence="3">Allo738</strain>
        <tissue evidence="3">Leaf</tissue>
    </source>
</reference>
<evidence type="ECO:0000313" key="4">
    <source>
        <dbReference type="Proteomes" id="UP000694240"/>
    </source>
</evidence>
<gene>
    <name evidence="3" type="ORF">ISN45_Aa08g003970</name>
</gene>
<accession>A0A8T1XJG8</accession>
<organism evidence="3 4">
    <name type="scientific">Arabidopsis thaliana x Arabidopsis arenosa</name>
    <dbReference type="NCBI Taxonomy" id="1240361"/>
    <lineage>
        <taxon>Eukaryota</taxon>
        <taxon>Viridiplantae</taxon>
        <taxon>Streptophyta</taxon>
        <taxon>Embryophyta</taxon>
        <taxon>Tracheophyta</taxon>
        <taxon>Spermatophyta</taxon>
        <taxon>Magnoliopsida</taxon>
        <taxon>eudicotyledons</taxon>
        <taxon>Gunneridae</taxon>
        <taxon>Pentapetalae</taxon>
        <taxon>rosids</taxon>
        <taxon>malvids</taxon>
        <taxon>Brassicales</taxon>
        <taxon>Brassicaceae</taxon>
        <taxon>Camelineae</taxon>
        <taxon>Arabidopsis</taxon>
    </lineage>
</organism>
<protein>
    <submittedName>
        <fullName evidence="3">Uncharacterized protein</fullName>
    </submittedName>
</protein>
<name>A0A8T1XJG8_9BRAS</name>
<feature type="region of interest" description="Disordered" evidence="1">
    <location>
        <begin position="25"/>
        <end position="78"/>
    </location>
</feature>
<dbReference type="PROSITE" id="PS51257">
    <property type="entry name" value="PROKAR_LIPOPROTEIN"/>
    <property type="match status" value="1"/>
</dbReference>
<feature type="compositionally biased region" description="Pro residues" evidence="1">
    <location>
        <begin position="60"/>
        <end position="78"/>
    </location>
</feature>
<proteinExistence type="predicted"/>
<keyword evidence="4" id="KW-1185">Reference proteome</keyword>
<dbReference type="EMBL" id="JAEFBK010000013">
    <property type="protein sequence ID" value="KAG7532739.1"/>
    <property type="molecule type" value="Genomic_DNA"/>
</dbReference>